<protein>
    <recommendedName>
        <fullName evidence="2">PWWP domain-containing protein</fullName>
    </recommendedName>
</protein>
<dbReference type="Pfam" id="PF00855">
    <property type="entry name" value="PWWP"/>
    <property type="match status" value="1"/>
</dbReference>
<evidence type="ECO:0000256" key="1">
    <source>
        <dbReference type="SAM" id="MobiDB-lite"/>
    </source>
</evidence>
<comment type="caution">
    <text evidence="3">The sequence shown here is derived from an EMBL/GenBank/DDBJ whole genome shotgun (WGS) entry which is preliminary data.</text>
</comment>
<feature type="domain" description="PWWP" evidence="2">
    <location>
        <begin position="99"/>
        <end position="159"/>
    </location>
</feature>
<organism evidence="3 4">
    <name type="scientific">Rhynchospora pubera</name>
    <dbReference type="NCBI Taxonomy" id="906938"/>
    <lineage>
        <taxon>Eukaryota</taxon>
        <taxon>Viridiplantae</taxon>
        <taxon>Streptophyta</taxon>
        <taxon>Embryophyta</taxon>
        <taxon>Tracheophyta</taxon>
        <taxon>Spermatophyta</taxon>
        <taxon>Magnoliopsida</taxon>
        <taxon>Liliopsida</taxon>
        <taxon>Poales</taxon>
        <taxon>Cyperaceae</taxon>
        <taxon>Cyperoideae</taxon>
        <taxon>Rhynchosporeae</taxon>
        <taxon>Rhynchospora</taxon>
    </lineage>
</organism>
<feature type="compositionally biased region" description="Basic and acidic residues" evidence="1">
    <location>
        <begin position="475"/>
        <end position="486"/>
    </location>
</feature>
<feature type="compositionally biased region" description="Basic and acidic residues" evidence="1">
    <location>
        <begin position="419"/>
        <end position="432"/>
    </location>
</feature>
<sequence>MVEKHRLNVLLWPHLIKPPASPSPSTSTSSPEASKRSFGELICRVNFEEASILSSLFSARFLLDLEIQMRTRKMKENAVDTSEEKGTTKPETLNQQFNPGDLTWIEIHESYWWPAQVVDEDIVSDKPKKKSKNELLVRLYGSYQYMYVDASKSNTEFKEILKRENKTMKEKFQEAVEQDISLILPDKQSEPKSSKSKDVESGEAFKDKRQQSELTKELTGSEADEIEELTGKEVDEIEKPTGKETAEIEEPAGKEADEIVTEVKAATKKENMESSRMKKRKLDFSKDEREERELQSGPSKAEAPYSKKPKVAKHAGTKNHESLKLRQSPRVSSVVKASSTKSVMEAPISESEEVMKAKDLEIRKIVRDILFGRTTDPPKDEMQDGTSNEEAFIMNCQNAAQKSGQKATYSRKNTSLKQGDGKIKCKNRKNEGVEEVASELFDTPNSKRDGSWKCKKSNGEATANLSSRNTKGKGKAREDKTNHNVAEKSSSNSKHVEKESTKGNLKAKSCEETPATARGTETPSEEKGSLSERQVRVMQTLALIAPEGSPFGRNGFII</sequence>
<dbReference type="InterPro" id="IPR053063">
    <property type="entry name" value="PWWP_domain_containing_PDP"/>
</dbReference>
<dbReference type="EMBL" id="JAMFTS010000005">
    <property type="protein sequence ID" value="KAJ4745197.1"/>
    <property type="molecule type" value="Genomic_DNA"/>
</dbReference>
<feature type="compositionally biased region" description="Basic and acidic residues" evidence="1">
    <location>
        <begin position="265"/>
        <end position="294"/>
    </location>
</feature>
<feature type="compositionally biased region" description="Polar residues" evidence="1">
    <location>
        <begin position="459"/>
        <end position="469"/>
    </location>
</feature>
<dbReference type="Gene3D" id="2.30.30.140">
    <property type="match status" value="1"/>
</dbReference>
<proteinExistence type="predicted"/>
<feature type="region of interest" description="Disordered" evidence="1">
    <location>
        <begin position="402"/>
        <end position="533"/>
    </location>
</feature>
<dbReference type="SUPFAM" id="SSF63748">
    <property type="entry name" value="Tudor/PWWP/MBT"/>
    <property type="match status" value="1"/>
</dbReference>
<feature type="compositionally biased region" description="Low complexity" evidence="1">
    <location>
        <begin position="331"/>
        <end position="343"/>
    </location>
</feature>
<feature type="region of interest" description="Disordered" evidence="1">
    <location>
        <begin position="76"/>
        <end position="95"/>
    </location>
</feature>
<dbReference type="CDD" id="cd05162">
    <property type="entry name" value="PWWP"/>
    <property type="match status" value="1"/>
</dbReference>
<feature type="compositionally biased region" description="Basic and acidic residues" evidence="1">
    <location>
        <begin position="76"/>
        <end position="88"/>
    </location>
</feature>
<dbReference type="PROSITE" id="PS50812">
    <property type="entry name" value="PWWP"/>
    <property type="match status" value="1"/>
</dbReference>
<dbReference type="PANTHER" id="PTHR42851:SF13">
    <property type="entry name" value="OS08G0477800 PROTEIN"/>
    <property type="match status" value="1"/>
</dbReference>
<name>A0AAV8BRM8_9POAL</name>
<evidence type="ECO:0000313" key="4">
    <source>
        <dbReference type="Proteomes" id="UP001140206"/>
    </source>
</evidence>
<feature type="compositionally biased region" description="Basic residues" evidence="1">
    <location>
        <begin position="307"/>
        <end position="317"/>
    </location>
</feature>
<feature type="compositionally biased region" description="Basic and acidic residues" evidence="1">
    <location>
        <begin position="229"/>
        <end position="257"/>
    </location>
</feature>
<reference evidence="3" key="1">
    <citation type="submission" date="2022-08" db="EMBL/GenBank/DDBJ databases">
        <authorList>
            <person name="Marques A."/>
        </authorList>
    </citation>
    <scope>NUCLEOTIDE SEQUENCE</scope>
    <source>
        <strain evidence="3">RhyPub2mFocal</strain>
        <tissue evidence="3">Leaves</tissue>
    </source>
</reference>
<feature type="region of interest" description="Disordered" evidence="1">
    <location>
        <begin position="182"/>
        <end position="343"/>
    </location>
</feature>
<dbReference type="Proteomes" id="UP001140206">
    <property type="component" value="Chromosome 5"/>
</dbReference>
<feature type="compositionally biased region" description="Basic and acidic residues" evidence="1">
    <location>
        <begin position="524"/>
        <end position="533"/>
    </location>
</feature>
<keyword evidence="4" id="KW-1185">Reference proteome</keyword>
<dbReference type="InterPro" id="IPR000313">
    <property type="entry name" value="PWWP_dom"/>
</dbReference>
<feature type="compositionally biased region" description="Basic and acidic residues" evidence="1">
    <location>
        <begin position="187"/>
        <end position="216"/>
    </location>
</feature>
<dbReference type="AlphaFoldDB" id="A0AAV8BRM8"/>
<gene>
    <name evidence="3" type="ORF">LUZ62_079602</name>
</gene>
<feature type="compositionally biased region" description="Polar residues" evidence="1">
    <location>
        <begin position="402"/>
        <end position="417"/>
    </location>
</feature>
<dbReference type="PANTHER" id="PTHR42851">
    <property type="entry name" value="ALDOLASE-RELATED"/>
    <property type="match status" value="1"/>
</dbReference>
<evidence type="ECO:0000259" key="2">
    <source>
        <dbReference type="PROSITE" id="PS50812"/>
    </source>
</evidence>
<accession>A0AAV8BRM8</accession>
<evidence type="ECO:0000313" key="3">
    <source>
        <dbReference type="EMBL" id="KAJ4745197.1"/>
    </source>
</evidence>